<dbReference type="SUPFAM" id="SSF102114">
    <property type="entry name" value="Radical SAM enzymes"/>
    <property type="match status" value="1"/>
</dbReference>
<organism evidence="13 14">
    <name type="scientific">Megasphaera paucivorans</name>
    <dbReference type="NCBI Taxonomy" id="349095"/>
    <lineage>
        <taxon>Bacteria</taxon>
        <taxon>Bacillati</taxon>
        <taxon>Bacillota</taxon>
        <taxon>Negativicutes</taxon>
        <taxon>Veillonellales</taxon>
        <taxon>Veillonellaceae</taxon>
        <taxon>Megasphaera</taxon>
    </lineage>
</organism>
<dbReference type="PANTHER" id="PTHR30352:SF2">
    <property type="entry name" value="ANAEROBIC RIBONUCLEOSIDE-TRIPHOSPHATE REDUCTASE-ACTIVATING PROTEIN"/>
    <property type="match status" value="1"/>
</dbReference>
<gene>
    <name evidence="13" type="ORF">SAMN05660299_00260</name>
</gene>
<dbReference type="SFLD" id="SFLDG01063">
    <property type="entry name" value="activating_enzymes__group_1"/>
    <property type="match status" value="1"/>
</dbReference>
<dbReference type="InterPro" id="IPR058240">
    <property type="entry name" value="rSAM_sf"/>
</dbReference>
<dbReference type="InterPro" id="IPR013785">
    <property type="entry name" value="Aldolase_TIM"/>
</dbReference>
<dbReference type="EC" id="1.97.1.-" evidence="12"/>
<evidence type="ECO:0000256" key="9">
    <source>
        <dbReference type="ARBA" id="ARBA00023004"/>
    </source>
</evidence>
<dbReference type="Pfam" id="PF13353">
    <property type="entry name" value="Fer4_12"/>
    <property type="match status" value="1"/>
</dbReference>
<dbReference type="GO" id="GO:0004748">
    <property type="term" value="F:ribonucleoside-diphosphate reductase activity, thioredoxin disulfide as acceptor"/>
    <property type="evidence" value="ECO:0007669"/>
    <property type="project" value="TreeGrafter"/>
</dbReference>
<name>A0A1G9QRY0_9FIRM</name>
<evidence type="ECO:0000256" key="1">
    <source>
        <dbReference type="ARBA" id="ARBA00001966"/>
    </source>
</evidence>
<proteinExistence type="inferred from homology"/>
<evidence type="ECO:0000256" key="8">
    <source>
        <dbReference type="ARBA" id="ARBA00023002"/>
    </source>
</evidence>
<evidence type="ECO:0000256" key="2">
    <source>
        <dbReference type="ARBA" id="ARBA00003852"/>
    </source>
</evidence>
<evidence type="ECO:0000256" key="11">
    <source>
        <dbReference type="ARBA" id="ARBA00047365"/>
    </source>
</evidence>
<evidence type="ECO:0000256" key="6">
    <source>
        <dbReference type="ARBA" id="ARBA00022691"/>
    </source>
</evidence>
<dbReference type="InterPro" id="IPR001989">
    <property type="entry name" value="Radical_activat_CS"/>
</dbReference>
<comment type="function">
    <text evidence="2 12">Activation of anaerobic ribonucleoside-triphosphate reductase under anaerobic conditions by generation of an organic free radical, using S-adenosylmethionine and reduced flavodoxin as cosubstrates to produce 5'-deoxy-adenosine.</text>
</comment>
<sequence>MNYANIKFYDIADGPGVRVSLFVSGCTHHCKGCFNPEAWSFEYGEPFTEAVQQKIITAIAPEYISGLTLLGGEPMEPCHQKALVKFLDKVKEAYPDKTIWCYTGYTYPEDFKDGGKAYSEVTKKMLSYIDTIVDGEFKEELKDISLQFRGSSNQRILQLKE</sequence>
<dbReference type="SFLD" id="SFLDF00299">
    <property type="entry name" value="anaerobic_ribonucleoside-triph"/>
    <property type="match status" value="1"/>
</dbReference>
<dbReference type="Gene3D" id="3.20.20.70">
    <property type="entry name" value="Aldolase class I"/>
    <property type="match status" value="1"/>
</dbReference>
<dbReference type="NCBIfam" id="TIGR02491">
    <property type="entry name" value="NrdG"/>
    <property type="match status" value="1"/>
</dbReference>
<dbReference type="InterPro" id="IPR012837">
    <property type="entry name" value="NrdG"/>
</dbReference>
<protein>
    <recommendedName>
        <fullName evidence="4 12">Anaerobic ribonucleoside-triphosphate reductase-activating protein</fullName>
        <ecNumber evidence="12">1.97.1.-</ecNumber>
    </recommendedName>
</protein>
<evidence type="ECO:0000256" key="7">
    <source>
        <dbReference type="ARBA" id="ARBA00022723"/>
    </source>
</evidence>
<dbReference type="EMBL" id="FNHQ01000002">
    <property type="protein sequence ID" value="SDM13778.1"/>
    <property type="molecule type" value="Genomic_DNA"/>
</dbReference>
<keyword evidence="9" id="KW-0408">Iron</keyword>
<dbReference type="InterPro" id="IPR007197">
    <property type="entry name" value="rSAM"/>
</dbReference>
<keyword evidence="5" id="KW-0004">4Fe-4S</keyword>
<keyword evidence="10" id="KW-0411">Iron-sulfur</keyword>
<keyword evidence="7" id="KW-0479">Metal-binding</keyword>
<dbReference type="AlphaFoldDB" id="A0A1G9QRY0"/>
<dbReference type="PIRSF" id="PIRSF000368">
    <property type="entry name" value="NrdG"/>
    <property type="match status" value="1"/>
</dbReference>
<evidence type="ECO:0000256" key="5">
    <source>
        <dbReference type="ARBA" id="ARBA00022485"/>
    </source>
</evidence>
<accession>A0A1G9QRY0</accession>
<evidence type="ECO:0000256" key="10">
    <source>
        <dbReference type="ARBA" id="ARBA00023014"/>
    </source>
</evidence>
<dbReference type="SFLD" id="SFLDS00029">
    <property type="entry name" value="Radical_SAM"/>
    <property type="match status" value="1"/>
</dbReference>
<evidence type="ECO:0000313" key="14">
    <source>
        <dbReference type="Proteomes" id="UP000199309"/>
    </source>
</evidence>
<evidence type="ECO:0000256" key="4">
    <source>
        <dbReference type="ARBA" id="ARBA00014281"/>
    </source>
</evidence>
<dbReference type="Proteomes" id="UP000199309">
    <property type="component" value="Unassembled WGS sequence"/>
</dbReference>
<dbReference type="CDD" id="cd01335">
    <property type="entry name" value="Radical_SAM"/>
    <property type="match status" value="1"/>
</dbReference>
<dbReference type="GO" id="GO:0046872">
    <property type="term" value="F:metal ion binding"/>
    <property type="evidence" value="ECO:0007669"/>
    <property type="project" value="UniProtKB-KW"/>
</dbReference>
<keyword evidence="14" id="KW-1185">Reference proteome</keyword>
<dbReference type="SFLD" id="SFLDG01066">
    <property type="entry name" value="organic_radical-activating_enz"/>
    <property type="match status" value="1"/>
</dbReference>
<evidence type="ECO:0000256" key="3">
    <source>
        <dbReference type="ARBA" id="ARBA00009777"/>
    </source>
</evidence>
<reference evidence="13 14" key="1">
    <citation type="submission" date="2016-10" db="EMBL/GenBank/DDBJ databases">
        <authorList>
            <person name="de Groot N.N."/>
        </authorList>
    </citation>
    <scope>NUCLEOTIDE SEQUENCE [LARGE SCALE GENOMIC DNA]</scope>
    <source>
        <strain evidence="13 14">DSM 16981</strain>
    </source>
</reference>
<dbReference type="OrthoDB" id="9782387at2"/>
<dbReference type="STRING" id="349095.SAMN05660299_00260"/>
<keyword evidence="6" id="KW-0949">S-adenosyl-L-methionine</keyword>
<dbReference type="InterPro" id="IPR034457">
    <property type="entry name" value="Organic_radical-activating"/>
</dbReference>
<comment type="cofactor">
    <cofactor evidence="1">
        <name>[4Fe-4S] cluster</name>
        <dbReference type="ChEBI" id="CHEBI:49883"/>
    </cofactor>
</comment>
<evidence type="ECO:0000256" key="12">
    <source>
        <dbReference type="PIRNR" id="PIRNR000368"/>
    </source>
</evidence>
<dbReference type="PANTHER" id="PTHR30352">
    <property type="entry name" value="PYRUVATE FORMATE-LYASE-ACTIVATING ENZYME"/>
    <property type="match status" value="1"/>
</dbReference>
<dbReference type="PROSITE" id="PS01087">
    <property type="entry name" value="RADICAL_ACTIVATING"/>
    <property type="match status" value="1"/>
</dbReference>
<dbReference type="GO" id="GO:0051539">
    <property type="term" value="F:4 iron, 4 sulfur cluster binding"/>
    <property type="evidence" value="ECO:0007669"/>
    <property type="project" value="UniProtKB-KW"/>
</dbReference>
<keyword evidence="8 12" id="KW-0560">Oxidoreductase</keyword>
<comment type="similarity">
    <text evidence="3 12">Belongs to the organic radical-activating enzymes family.</text>
</comment>
<dbReference type="RefSeq" id="WP_091647492.1">
    <property type="nucleotide sequence ID" value="NZ_FNHQ01000002.1"/>
</dbReference>
<comment type="catalytic activity">
    <reaction evidence="11">
        <text>glycyl-[protein] + reduced [flavodoxin] + S-adenosyl-L-methionine = glycin-2-yl radical-[protein] + semiquinone [flavodoxin] + 5'-deoxyadenosine + L-methionine + H(+)</text>
        <dbReference type="Rhea" id="RHEA:61976"/>
        <dbReference type="Rhea" id="RHEA-COMP:10622"/>
        <dbReference type="Rhea" id="RHEA-COMP:14480"/>
        <dbReference type="Rhea" id="RHEA-COMP:15993"/>
        <dbReference type="Rhea" id="RHEA-COMP:15994"/>
        <dbReference type="ChEBI" id="CHEBI:15378"/>
        <dbReference type="ChEBI" id="CHEBI:17319"/>
        <dbReference type="ChEBI" id="CHEBI:29947"/>
        <dbReference type="ChEBI" id="CHEBI:32722"/>
        <dbReference type="ChEBI" id="CHEBI:57618"/>
        <dbReference type="ChEBI" id="CHEBI:57844"/>
        <dbReference type="ChEBI" id="CHEBI:59789"/>
        <dbReference type="ChEBI" id="CHEBI:140311"/>
    </reaction>
</comment>
<evidence type="ECO:0000313" key="13">
    <source>
        <dbReference type="EMBL" id="SDM13778.1"/>
    </source>
</evidence>
<dbReference type="GO" id="GO:0043365">
    <property type="term" value="F:[formate-C-acetyltransferase]-activating enzyme activity"/>
    <property type="evidence" value="ECO:0007669"/>
    <property type="project" value="InterPro"/>
</dbReference>